<gene>
    <name evidence="1" type="ORF">BDN70DRAFT_990208</name>
</gene>
<sequence>MRPLNHTATPFNQLRVFIPKSKRLPPNPHLSDIWQDAMVRALAPPPSGKTSSESRESRINTKLWYKLLAYDQRSFFTGSSVADLEVAHIFAPLRKDKAKKIEVEKFLTQQRFHHPESHRFVLDSIENAMLLESNFNIQWRDYATFCFVPAESDAKAMLTSLHEINALWQMMTDRNPGKTCIRPLDVSQAPFNQPHWDVLLLRPDALLPENQVLLISLSRAFQKPGYSERFHGTRFTNWGASGDSLVSHTEGSEPKRLPPFVARDIRAEFKQPPFSSLAMVVNAQNKVQQFVDEHRSSRGNCSAITPRIKRYADLLSDLVEAIFFVPNGNAAVYSRAAGKALRDEDHVADNTRYSNGTDAFSDLLVKKINDSNLSRKERAEAAQMLLSHLDGSPSYGKR</sequence>
<name>A0A9P5ZCZ3_9AGAR</name>
<reference evidence="1" key="1">
    <citation type="submission" date="2020-11" db="EMBL/GenBank/DDBJ databases">
        <authorList>
            <consortium name="DOE Joint Genome Institute"/>
            <person name="Ahrendt S."/>
            <person name="Riley R."/>
            <person name="Andreopoulos W."/>
            <person name="Labutti K."/>
            <person name="Pangilinan J."/>
            <person name="Ruiz-Duenas F.J."/>
            <person name="Barrasa J.M."/>
            <person name="Sanchez-Garcia M."/>
            <person name="Camarero S."/>
            <person name="Miyauchi S."/>
            <person name="Serrano A."/>
            <person name="Linde D."/>
            <person name="Babiker R."/>
            <person name="Drula E."/>
            <person name="Ayuso-Fernandez I."/>
            <person name="Pacheco R."/>
            <person name="Padilla G."/>
            <person name="Ferreira P."/>
            <person name="Barriuso J."/>
            <person name="Kellner H."/>
            <person name="Castanera R."/>
            <person name="Alfaro M."/>
            <person name="Ramirez L."/>
            <person name="Pisabarro A.G."/>
            <person name="Kuo A."/>
            <person name="Tritt A."/>
            <person name="Lipzen A."/>
            <person name="He G."/>
            <person name="Yan M."/>
            <person name="Ng V."/>
            <person name="Cullen D."/>
            <person name="Martin F."/>
            <person name="Rosso M.-N."/>
            <person name="Henrissat B."/>
            <person name="Hibbett D."/>
            <person name="Martinez A.T."/>
            <person name="Grigoriev I.V."/>
        </authorList>
    </citation>
    <scope>NUCLEOTIDE SEQUENCE</scope>
    <source>
        <strain evidence="1">CIRM-BRFM 674</strain>
    </source>
</reference>
<evidence type="ECO:0000313" key="1">
    <source>
        <dbReference type="EMBL" id="KAF9483676.1"/>
    </source>
</evidence>
<protein>
    <submittedName>
        <fullName evidence="1">Uncharacterized protein</fullName>
    </submittedName>
</protein>
<proteinExistence type="predicted"/>
<dbReference type="Proteomes" id="UP000807469">
    <property type="component" value="Unassembled WGS sequence"/>
</dbReference>
<dbReference type="AlphaFoldDB" id="A0A9P5ZCZ3"/>
<dbReference type="EMBL" id="MU155151">
    <property type="protein sequence ID" value="KAF9483676.1"/>
    <property type="molecule type" value="Genomic_DNA"/>
</dbReference>
<comment type="caution">
    <text evidence="1">The sequence shown here is derived from an EMBL/GenBank/DDBJ whole genome shotgun (WGS) entry which is preliminary data.</text>
</comment>
<keyword evidence="2" id="KW-1185">Reference proteome</keyword>
<organism evidence="1 2">
    <name type="scientific">Pholiota conissans</name>
    <dbReference type="NCBI Taxonomy" id="109636"/>
    <lineage>
        <taxon>Eukaryota</taxon>
        <taxon>Fungi</taxon>
        <taxon>Dikarya</taxon>
        <taxon>Basidiomycota</taxon>
        <taxon>Agaricomycotina</taxon>
        <taxon>Agaricomycetes</taxon>
        <taxon>Agaricomycetidae</taxon>
        <taxon>Agaricales</taxon>
        <taxon>Agaricineae</taxon>
        <taxon>Strophariaceae</taxon>
        <taxon>Pholiota</taxon>
    </lineage>
</organism>
<accession>A0A9P5ZCZ3</accession>
<evidence type="ECO:0000313" key="2">
    <source>
        <dbReference type="Proteomes" id="UP000807469"/>
    </source>
</evidence>